<evidence type="ECO:0000313" key="5">
    <source>
        <dbReference type="Proteomes" id="UP000001880"/>
    </source>
</evidence>
<dbReference type="EMBL" id="CP001804">
    <property type="protein sequence ID" value="ACY18800.1"/>
    <property type="molecule type" value="Genomic_DNA"/>
</dbReference>
<name>D0LNX4_HALO1</name>
<dbReference type="Gene3D" id="3.40.1190.20">
    <property type="match status" value="1"/>
</dbReference>
<sequence length="312" mass="33692">MITRSANHSLLVVGSVALDDIDGPYGKQPDLLGGSASYLCTAASYFTQHVSCIAVVGDDFPQQHLDDLAARGVDISGVERAEGKTFRWVGKYADDLVTRETLDTQLGVFADFKPKLQDSHRGAQLVCLGNIDPELQAEVLEQCPAAKLVAADTMNFWISGKRDALLRTLARVHTLLLNDEEARQLAGEHNLIRAAAGILRMGPHSVVIKRGDAGALLVYKDGIFAAPAMPLEDVRDPTGAGDSFAGGFMGYLAYAGDLSPENIRTAMITGSVMASFSVEQFSLDGLRGLTQERIQQRFDAFSDLTRFESLTL</sequence>
<dbReference type="InterPro" id="IPR011611">
    <property type="entry name" value="PfkB_dom"/>
</dbReference>
<feature type="domain" description="Carbohydrate kinase PfkB" evidence="3">
    <location>
        <begin position="33"/>
        <end position="281"/>
    </location>
</feature>
<dbReference type="AlphaFoldDB" id="D0LNX4"/>
<dbReference type="Pfam" id="PF00294">
    <property type="entry name" value="PfkB"/>
    <property type="match status" value="1"/>
</dbReference>
<dbReference type="Proteomes" id="UP000001880">
    <property type="component" value="Chromosome"/>
</dbReference>
<evidence type="ECO:0000259" key="3">
    <source>
        <dbReference type="Pfam" id="PF00294"/>
    </source>
</evidence>
<reference evidence="4 5" key="1">
    <citation type="journal article" date="2010" name="Stand. Genomic Sci.">
        <title>Complete genome sequence of Haliangium ochraceum type strain (SMP-2).</title>
        <authorList>
            <consortium name="US DOE Joint Genome Institute (JGI-PGF)"/>
            <person name="Ivanova N."/>
            <person name="Daum C."/>
            <person name="Lang E."/>
            <person name="Abt B."/>
            <person name="Kopitz M."/>
            <person name="Saunders E."/>
            <person name="Lapidus A."/>
            <person name="Lucas S."/>
            <person name="Glavina Del Rio T."/>
            <person name="Nolan M."/>
            <person name="Tice H."/>
            <person name="Copeland A."/>
            <person name="Cheng J.F."/>
            <person name="Chen F."/>
            <person name="Bruce D."/>
            <person name="Goodwin L."/>
            <person name="Pitluck S."/>
            <person name="Mavromatis K."/>
            <person name="Pati A."/>
            <person name="Mikhailova N."/>
            <person name="Chen A."/>
            <person name="Palaniappan K."/>
            <person name="Land M."/>
            <person name="Hauser L."/>
            <person name="Chang Y.J."/>
            <person name="Jeffries C.D."/>
            <person name="Detter J.C."/>
            <person name="Brettin T."/>
            <person name="Rohde M."/>
            <person name="Goker M."/>
            <person name="Bristow J."/>
            <person name="Markowitz V."/>
            <person name="Eisen J.A."/>
            <person name="Hugenholtz P."/>
            <person name="Kyrpides N.C."/>
            <person name="Klenk H.P."/>
        </authorList>
    </citation>
    <scope>NUCLEOTIDE SEQUENCE [LARGE SCALE GENOMIC DNA]</scope>
    <source>
        <strain evidence="5">DSM 14365 / CIP 107738 / JCM 11303 / AJ 13395 / SMP-2</strain>
    </source>
</reference>
<evidence type="ECO:0000256" key="1">
    <source>
        <dbReference type="ARBA" id="ARBA00022679"/>
    </source>
</evidence>
<dbReference type="OrthoDB" id="9779730at2"/>
<evidence type="ECO:0000256" key="2">
    <source>
        <dbReference type="ARBA" id="ARBA00022777"/>
    </source>
</evidence>
<dbReference type="HOGENOM" id="CLU_065902_2_1_7"/>
<dbReference type="SUPFAM" id="SSF53613">
    <property type="entry name" value="Ribokinase-like"/>
    <property type="match status" value="1"/>
</dbReference>
<evidence type="ECO:0000313" key="4">
    <source>
        <dbReference type="EMBL" id="ACY18800.1"/>
    </source>
</evidence>
<dbReference type="GO" id="GO:0016301">
    <property type="term" value="F:kinase activity"/>
    <property type="evidence" value="ECO:0007669"/>
    <property type="project" value="UniProtKB-KW"/>
</dbReference>
<proteinExistence type="predicted"/>
<dbReference type="KEGG" id="hoh:Hoch_6330"/>
<organism evidence="4 5">
    <name type="scientific">Haliangium ochraceum (strain DSM 14365 / JCM 11303 / SMP-2)</name>
    <dbReference type="NCBI Taxonomy" id="502025"/>
    <lineage>
        <taxon>Bacteria</taxon>
        <taxon>Pseudomonadati</taxon>
        <taxon>Myxococcota</taxon>
        <taxon>Polyangia</taxon>
        <taxon>Haliangiales</taxon>
        <taxon>Kofleriaceae</taxon>
        <taxon>Haliangium</taxon>
    </lineage>
</organism>
<dbReference type="RefSeq" id="WP_012831392.1">
    <property type="nucleotide sequence ID" value="NC_013440.1"/>
</dbReference>
<keyword evidence="2" id="KW-0418">Kinase</keyword>
<dbReference type="GO" id="GO:0005829">
    <property type="term" value="C:cytosol"/>
    <property type="evidence" value="ECO:0007669"/>
    <property type="project" value="TreeGrafter"/>
</dbReference>
<dbReference type="PANTHER" id="PTHR10584:SF166">
    <property type="entry name" value="RIBOKINASE"/>
    <property type="match status" value="1"/>
</dbReference>
<dbReference type="InterPro" id="IPR029056">
    <property type="entry name" value="Ribokinase-like"/>
</dbReference>
<dbReference type="STRING" id="502025.Hoch_6330"/>
<dbReference type="eggNOG" id="COG0524">
    <property type="taxonomic scope" value="Bacteria"/>
</dbReference>
<dbReference type="PANTHER" id="PTHR10584">
    <property type="entry name" value="SUGAR KINASE"/>
    <property type="match status" value="1"/>
</dbReference>
<dbReference type="PROSITE" id="PS00584">
    <property type="entry name" value="PFKB_KINASES_2"/>
    <property type="match status" value="1"/>
</dbReference>
<keyword evidence="1" id="KW-0808">Transferase</keyword>
<accession>D0LNX4</accession>
<protein>
    <submittedName>
        <fullName evidence="4">PfkB domain protein</fullName>
    </submittedName>
</protein>
<dbReference type="InterPro" id="IPR002173">
    <property type="entry name" value="Carboh/pur_kinase_PfkB_CS"/>
</dbReference>
<gene>
    <name evidence="4" type="ordered locus">Hoch_6330</name>
</gene>
<keyword evidence="5" id="KW-1185">Reference proteome</keyword>